<accession>A0A5J4RGU4</accession>
<proteinExistence type="predicted"/>
<comment type="caution">
    <text evidence="1">The sequence shown here is derived from an EMBL/GenBank/DDBJ whole genome shotgun (WGS) entry which is preliminary data.</text>
</comment>
<gene>
    <name evidence="1" type="ORF">EZS27_018809</name>
</gene>
<reference evidence="1" key="1">
    <citation type="submission" date="2019-03" db="EMBL/GenBank/DDBJ databases">
        <title>Single cell metagenomics reveals metabolic interactions within the superorganism composed of flagellate Streblomastix strix and complex community of Bacteroidetes bacteria on its surface.</title>
        <authorList>
            <person name="Treitli S.C."/>
            <person name="Kolisko M."/>
            <person name="Husnik F."/>
            <person name="Keeling P."/>
            <person name="Hampl V."/>
        </authorList>
    </citation>
    <scope>NUCLEOTIDE SEQUENCE</scope>
    <source>
        <strain evidence="1">STM</strain>
    </source>
</reference>
<dbReference type="EMBL" id="SNRY01001205">
    <property type="protein sequence ID" value="KAA6332714.1"/>
    <property type="molecule type" value="Genomic_DNA"/>
</dbReference>
<name>A0A5J4RGU4_9ZZZZ</name>
<dbReference type="AlphaFoldDB" id="A0A5J4RGU4"/>
<organism evidence="1">
    <name type="scientific">termite gut metagenome</name>
    <dbReference type="NCBI Taxonomy" id="433724"/>
    <lineage>
        <taxon>unclassified sequences</taxon>
        <taxon>metagenomes</taxon>
        <taxon>organismal metagenomes</taxon>
    </lineage>
</organism>
<evidence type="ECO:0000313" key="1">
    <source>
        <dbReference type="EMBL" id="KAA6332714.1"/>
    </source>
</evidence>
<sequence>MIIRSMLDDTDLKIDALITFNERDFSDICRQRKIKLIGMNYIGQ</sequence>
<protein>
    <submittedName>
        <fullName evidence="1">Uncharacterized protein</fullName>
    </submittedName>
</protein>